<name>A0A068EM85_9VIRU</name>
<organism evidence="1">
    <name type="scientific">Marine phage AC</name>
    <dbReference type="NCBI Taxonomy" id="1414768"/>
    <lineage>
        <taxon>Viruses</taxon>
        <taxon>environmental samples</taxon>
    </lineage>
</organism>
<proteinExistence type="predicted"/>
<sequence length="342" mass="38460">MYNKVHGDRFGSYYRIQQGGTDPAKRHVNAYWTTSASVISDNSRGLEPWFSWDLAGVAQADDYYIPGAMEAIKLATNDIITQQRGDIDQALIMADIAQAKGTAQVAVARAKQMLHVARALKKRDVTVIKKYFERDRVDRLSDVPSAWLEVQFVAKPLIGTANAVCNQVSNPSISRRVAYRSKEYPVKNVVEGPNGPYLAANLQYFAYMQGSVSAENPNADFINKMGVADLIQTTYDIIPWSWAVDYFSNVGDVLGNLNPKYDRFIYDNFSWGIRRTGTVSESFTIWQREPYETIWRSAKVDTFNRYGGRPTSVSFDLDFDLNIGQFSNLMSAIGLTLKGKFS</sequence>
<evidence type="ECO:0000313" key="1">
    <source>
        <dbReference type="EMBL" id="AID50432.1"/>
    </source>
</evidence>
<protein>
    <submittedName>
        <fullName evidence="1">Maturation/attachment protein</fullName>
    </submittedName>
</protein>
<accession>A0A068EM85</accession>
<reference evidence="1" key="1">
    <citation type="submission" date="2013-09" db="EMBL/GenBank/DDBJ databases">
        <title>Virus sequences identified in SF wastewater.</title>
        <authorList>
            <person name="Greninger A.L."/>
            <person name="Kellogg M."/>
            <person name="DeRisi J.L."/>
        </authorList>
    </citation>
    <scope>NUCLEOTIDE SEQUENCE</scope>
</reference>
<dbReference type="EMBL" id="KF616864">
    <property type="protein sequence ID" value="AID50432.1"/>
    <property type="molecule type" value="Genomic_RNA"/>
</dbReference>